<evidence type="ECO:0000256" key="6">
    <source>
        <dbReference type="SAM" id="Phobius"/>
    </source>
</evidence>
<feature type="transmembrane region" description="Helical" evidence="6">
    <location>
        <begin position="135"/>
        <end position="158"/>
    </location>
</feature>
<dbReference type="PANTHER" id="PTHR39087:SF2">
    <property type="entry name" value="UPF0104 MEMBRANE PROTEIN MJ1595"/>
    <property type="match status" value="1"/>
</dbReference>
<evidence type="ECO:0000256" key="5">
    <source>
        <dbReference type="ARBA" id="ARBA00023136"/>
    </source>
</evidence>
<keyword evidence="8" id="KW-1185">Reference proteome</keyword>
<feature type="transmembrane region" description="Helical" evidence="6">
    <location>
        <begin position="271"/>
        <end position="293"/>
    </location>
</feature>
<evidence type="ECO:0000313" key="8">
    <source>
        <dbReference type="Proteomes" id="UP000002297"/>
    </source>
</evidence>
<dbReference type="PANTHER" id="PTHR39087">
    <property type="entry name" value="UPF0104 MEMBRANE PROTEIN MJ1595"/>
    <property type="match status" value="1"/>
</dbReference>
<feature type="transmembrane region" description="Helical" evidence="6">
    <location>
        <begin position="243"/>
        <end position="259"/>
    </location>
</feature>
<feature type="transmembrane region" description="Helical" evidence="6">
    <location>
        <begin position="23"/>
        <end position="41"/>
    </location>
</feature>
<organism evidence="7 8">
    <name type="scientific">Croceibacter atlanticus (strain ATCC BAA-628 / JCM 21780 / CIP 108009 / IAM 15332 / KCTC 12090 / HTCC2559)</name>
    <dbReference type="NCBI Taxonomy" id="216432"/>
    <lineage>
        <taxon>Bacteria</taxon>
        <taxon>Pseudomonadati</taxon>
        <taxon>Bacteroidota</taxon>
        <taxon>Flavobacteriia</taxon>
        <taxon>Flavobacteriales</taxon>
        <taxon>Flavobacteriaceae</taxon>
        <taxon>Croceibacter</taxon>
    </lineage>
</organism>
<dbReference type="AlphaFoldDB" id="A3U560"/>
<dbReference type="KEGG" id="cat:CA2559_01440"/>
<accession>A3U560</accession>
<evidence type="ECO:0000256" key="2">
    <source>
        <dbReference type="ARBA" id="ARBA00022475"/>
    </source>
</evidence>
<protein>
    <submittedName>
        <fullName evidence="7">Putative transmembrane protein</fullName>
    </submittedName>
</protein>
<comment type="subcellular location">
    <subcellularLocation>
        <location evidence="1">Cell membrane</location>
        <topology evidence="1">Multi-pass membrane protein</topology>
    </subcellularLocation>
</comment>
<evidence type="ECO:0000256" key="4">
    <source>
        <dbReference type="ARBA" id="ARBA00022989"/>
    </source>
</evidence>
<keyword evidence="2" id="KW-1003">Cell membrane</keyword>
<keyword evidence="3 6" id="KW-0812">Transmembrane</keyword>
<dbReference type="EMBL" id="CP002046">
    <property type="protein sequence ID" value="EAP87377.1"/>
    <property type="molecule type" value="Genomic_DNA"/>
</dbReference>
<name>A3U560_CROAH</name>
<keyword evidence="5 6" id="KW-0472">Membrane</keyword>
<dbReference type="eggNOG" id="COG0392">
    <property type="taxonomic scope" value="Bacteria"/>
</dbReference>
<evidence type="ECO:0000313" key="7">
    <source>
        <dbReference type="EMBL" id="EAP87377.1"/>
    </source>
</evidence>
<evidence type="ECO:0000256" key="1">
    <source>
        <dbReference type="ARBA" id="ARBA00004651"/>
    </source>
</evidence>
<dbReference type="GO" id="GO:0005886">
    <property type="term" value="C:plasma membrane"/>
    <property type="evidence" value="ECO:0007669"/>
    <property type="project" value="UniProtKB-SubCell"/>
</dbReference>
<dbReference type="Proteomes" id="UP000002297">
    <property type="component" value="Chromosome"/>
</dbReference>
<dbReference type="STRING" id="216432.CA2559_01440"/>
<reference evidence="7 8" key="1">
    <citation type="journal article" date="2010" name="J. Bacteriol.">
        <title>The complete genome sequence of Croceibacter atlanticus HTCC2559T.</title>
        <authorList>
            <person name="Oh H.M."/>
            <person name="Kang I."/>
            <person name="Ferriera S."/>
            <person name="Giovannoni S.J."/>
            <person name="Cho J.C."/>
        </authorList>
    </citation>
    <scope>NUCLEOTIDE SEQUENCE [LARGE SCALE GENOMIC DNA]</scope>
    <source>
        <strain evidence="8">ATCC BAA-628 / HTCC2559 / KCTC 12090</strain>
    </source>
</reference>
<feature type="transmembrane region" description="Helical" evidence="6">
    <location>
        <begin position="56"/>
        <end position="73"/>
    </location>
</feature>
<dbReference type="HOGENOM" id="CLU_048072_0_1_10"/>
<sequence>MVSSATPEEREKLWVNIVEADKFWIAVSLILGLLSHASRAYRWKFLLEPLGYKPKFYNSFMAVMVAYLANLGIPRSGEVLRGATISTYEKVPFEKAFGTIVSERIADLIMLLLVVATAILLQTDTLLNYFNDQDINPLMAVGIIVVLVVGVLVGVRILKSSTHKFFVKLRTFAEGLLDGMKSILHMKNKWAFIFHTVFIWLSYVLMFGVIKYCIPGTENLSIAGILAAFAVGSFAISATNGGIGVYPFAIGAILIYFNIDKQDGEAFGWILWGSQTLLNIVLGGLSFLLLPILNRKKT</sequence>
<feature type="transmembrane region" description="Helical" evidence="6">
    <location>
        <begin position="105"/>
        <end position="123"/>
    </location>
</feature>
<dbReference type="Pfam" id="PF03706">
    <property type="entry name" value="LPG_synthase_TM"/>
    <property type="match status" value="1"/>
</dbReference>
<keyword evidence="4 6" id="KW-1133">Transmembrane helix</keyword>
<gene>
    <name evidence="7" type="ordered locus">CA2559_01440</name>
</gene>
<evidence type="ECO:0000256" key="3">
    <source>
        <dbReference type="ARBA" id="ARBA00022692"/>
    </source>
</evidence>
<feature type="transmembrane region" description="Helical" evidence="6">
    <location>
        <begin position="220"/>
        <end position="236"/>
    </location>
</feature>
<feature type="transmembrane region" description="Helical" evidence="6">
    <location>
        <begin position="190"/>
        <end position="214"/>
    </location>
</feature>
<dbReference type="InterPro" id="IPR022791">
    <property type="entry name" value="L-PG_synthase/AglD"/>
</dbReference>
<proteinExistence type="predicted"/>
<dbReference type="NCBIfam" id="TIGR00374">
    <property type="entry name" value="flippase-like domain"/>
    <property type="match status" value="1"/>
</dbReference>